<feature type="transmembrane region" description="Helical" evidence="6">
    <location>
        <begin position="104"/>
        <end position="121"/>
    </location>
</feature>
<evidence type="ECO:0000313" key="8">
    <source>
        <dbReference type="Proteomes" id="UP000294498"/>
    </source>
</evidence>
<dbReference type="PANTHER" id="PTHR43702:SF11">
    <property type="entry name" value="L-FUCOSE-PROTON SYMPORTER"/>
    <property type="match status" value="1"/>
</dbReference>
<evidence type="ECO:0000256" key="4">
    <source>
        <dbReference type="ARBA" id="ARBA00022989"/>
    </source>
</evidence>
<dbReference type="InterPro" id="IPR036259">
    <property type="entry name" value="MFS_trans_sf"/>
</dbReference>
<keyword evidence="3 6" id="KW-0812">Transmembrane</keyword>
<dbReference type="PANTHER" id="PTHR43702">
    <property type="entry name" value="L-FUCOSE-PROTON SYMPORTER"/>
    <property type="match status" value="1"/>
</dbReference>
<feature type="transmembrane region" description="Helical" evidence="6">
    <location>
        <begin position="280"/>
        <end position="298"/>
    </location>
</feature>
<dbReference type="SUPFAM" id="SSF103473">
    <property type="entry name" value="MFS general substrate transporter"/>
    <property type="match status" value="1"/>
</dbReference>
<keyword evidence="5 6" id="KW-0472">Membrane</keyword>
<dbReference type="GO" id="GO:0005886">
    <property type="term" value="C:plasma membrane"/>
    <property type="evidence" value="ECO:0007669"/>
    <property type="project" value="UniProtKB-SubCell"/>
</dbReference>
<evidence type="ECO:0000256" key="3">
    <source>
        <dbReference type="ARBA" id="ARBA00022692"/>
    </source>
</evidence>
<keyword evidence="4 6" id="KW-1133">Transmembrane helix</keyword>
<reference evidence="7 8" key="1">
    <citation type="submission" date="2019-03" db="EMBL/GenBank/DDBJ databases">
        <title>Genomic Encyclopedia of Type Strains, Phase IV (KMG-IV): sequencing the most valuable type-strain genomes for metagenomic binning, comparative biology and taxonomic classification.</title>
        <authorList>
            <person name="Goeker M."/>
        </authorList>
    </citation>
    <scope>NUCLEOTIDE SEQUENCE [LARGE SCALE GENOMIC DNA]</scope>
    <source>
        <strain evidence="7 8">DSM 100059</strain>
    </source>
</reference>
<dbReference type="Proteomes" id="UP000294498">
    <property type="component" value="Unassembled WGS sequence"/>
</dbReference>
<dbReference type="AlphaFoldDB" id="A0A4R8DJB4"/>
<evidence type="ECO:0000256" key="1">
    <source>
        <dbReference type="ARBA" id="ARBA00004429"/>
    </source>
</evidence>
<keyword evidence="2" id="KW-1003">Cell membrane</keyword>
<accession>A0A4R8DJB4</accession>
<feature type="transmembrane region" description="Helical" evidence="6">
    <location>
        <begin position="244"/>
        <end position="268"/>
    </location>
</feature>
<name>A0A4R8DJB4_9BACT</name>
<dbReference type="Gene3D" id="1.20.1250.20">
    <property type="entry name" value="MFS general substrate transporter like domains"/>
    <property type="match status" value="2"/>
</dbReference>
<evidence type="ECO:0000313" key="7">
    <source>
        <dbReference type="EMBL" id="TDW97618.1"/>
    </source>
</evidence>
<dbReference type="InterPro" id="IPR011701">
    <property type="entry name" value="MFS"/>
</dbReference>
<keyword evidence="8" id="KW-1185">Reference proteome</keyword>
<proteinExistence type="predicted"/>
<dbReference type="InterPro" id="IPR005275">
    <property type="entry name" value="Lfuc_symporter_FucP"/>
</dbReference>
<feature type="transmembrane region" description="Helical" evidence="6">
    <location>
        <begin position="395"/>
        <end position="413"/>
    </location>
</feature>
<gene>
    <name evidence="7" type="ORF">EDB95_5469</name>
</gene>
<evidence type="ECO:0000256" key="6">
    <source>
        <dbReference type="SAM" id="Phobius"/>
    </source>
</evidence>
<sequence length="430" mass="46882">MSKQPMIPSGNVLAFSLVTMLFLIWGIPNNLNDILIKQFMKSFELTRFQAVLVQSAFYMGYFVLAVPAGLIMKKYSYKAGLVIGLFLFSIGCFLFWPAAVVGKYGLFLVALFVIASGLSFLETGANSFVVELGPEESAERRINLAQAFNPFGAILGVLIGTVFILSGIENDPAHVAALKAAGTYDAYLHKETMRVVTPYLVLAAFGLVWAICMIATKFPKVRDELVTEAGPKGNWRELGKKPHFIGGVLAQFFYVGAQVCTWSFFIQYVQDYTGEPEKTAGYFLTGTLVAFLLGRFSATWFMRYLSPNRLMGLYALINVGLVAVAILHPGPVGMWALLLTSFFMSLMYPTIFALGIRDLGPNTKVAGGILVMAIIGGAAFPPLMGLIAVHAHSMALAEIVPLVAYVFIAWYAYKGSALNAKKPVFNTTLA</sequence>
<dbReference type="InterPro" id="IPR050375">
    <property type="entry name" value="MFS_TsgA-like"/>
</dbReference>
<feature type="transmembrane region" description="Helical" evidence="6">
    <location>
        <begin position="48"/>
        <end position="72"/>
    </location>
</feature>
<comment type="subcellular location">
    <subcellularLocation>
        <location evidence="1">Cell inner membrane</location>
        <topology evidence="1">Multi-pass membrane protein</topology>
    </subcellularLocation>
</comment>
<comment type="caution">
    <text evidence="7">The sequence shown here is derived from an EMBL/GenBank/DDBJ whole genome shotgun (WGS) entry which is preliminary data.</text>
</comment>
<feature type="transmembrane region" description="Helical" evidence="6">
    <location>
        <begin position="142"/>
        <end position="165"/>
    </location>
</feature>
<feature type="transmembrane region" description="Helical" evidence="6">
    <location>
        <begin position="368"/>
        <end position="389"/>
    </location>
</feature>
<feature type="transmembrane region" description="Helical" evidence="6">
    <location>
        <begin position="196"/>
        <end position="215"/>
    </location>
</feature>
<feature type="transmembrane region" description="Helical" evidence="6">
    <location>
        <begin position="334"/>
        <end position="356"/>
    </location>
</feature>
<dbReference type="CDD" id="cd17394">
    <property type="entry name" value="MFS_FucP_like"/>
    <property type="match status" value="1"/>
</dbReference>
<feature type="transmembrane region" description="Helical" evidence="6">
    <location>
        <begin position="310"/>
        <end position="328"/>
    </location>
</feature>
<dbReference type="EMBL" id="SODV01000002">
    <property type="protein sequence ID" value="TDW97618.1"/>
    <property type="molecule type" value="Genomic_DNA"/>
</dbReference>
<organism evidence="7 8">
    <name type="scientific">Dinghuibacter silviterrae</name>
    <dbReference type="NCBI Taxonomy" id="1539049"/>
    <lineage>
        <taxon>Bacteria</taxon>
        <taxon>Pseudomonadati</taxon>
        <taxon>Bacteroidota</taxon>
        <taxon>Chitinophagia</taxon>
        <taxon>Chitinophagales</taxon>
        <taxon>Chitinophagaceae</taxon>
        <taxon>Dinghuibacter</taxon>
    </lineage>
</organism>
<evidence type="ECO:0000256" key="2">
    <source>
        <dbReference type="ARBA" id="ARBA00022475"/>
    </source>
</evidence>
<dbReference type="NCBIfam" id="TIGR00885">
    <property type="entry name" value="fucP"/>
    <property type="match status" value="1"/>
</dbReference>
<evidence type="ECO:0000256" key="5">
    <source>
        <dbReference type="ARBA" id="ARBA00023136"/>
    </source>
</evidence>
<dbReference type="GO" id="GO:0015535">
    <property type="term" value="F:fucose:proton symporter activity"/>
    <property type="evidence" value="ECO:0007669"/>
    <property type="project" value="InterPro"/>
</dbReference>
<protein>
    <submittedName>
        <fullName evidence="7">FHS family L-fucose permease-like MFS transporter</fullName>
    </submittedName>
</protein>
<feature type="transmembrane region" description="Helical" evidence="6">
    <location>
        <begin position="12"/>
        <end position="28"/>
    </location>
</feature>
<dbReference type="Pfam" id="PF07690">
    <property type="entry name" value="MFS_1"/>
    <property type="match status" value="1"/>
</dbReference>
<dbReference type="RefSeq" id="WP_134000168.1">
    <property type="nucleotide sequence ID" value="NZ_SODV01000002.1"/>
</dbReference>
<dbReference type="OrthoDB" id="9786665at2"/>
<feature type="transmembrane region" description="Helical" evidence="6">
    <location>
        <begin position="79"/>
        <end position="98"/>
    </location>
</feature>